<evidence type="ECO:0000313" key="2">
    <source>
        <dbReference type="EMBL" id="CDX02355.1"/>
    </source>
</evidence>
<dbReference type="PANTHER" id="PTHR46112:SF2">
    <property type="entry name" value="XAA-PRO AMINOPEPTIDASE P-RELATED"/>
    <property type="match status" value="1"/>
</dbReference>
<organism evidence="2">
    <name type="scientific">Desulfitobacterium hafniense</name>
    <name type="common">Desulfitobacterium frappieri</name>
    <dbReference type="NCBI Taxonomy" id="49338"/>
    <lineage>
        <taxon>Bacteria</taxon>
        <taxon>Bacillati</taxon>
        <taxon>Bacillota</taxon>
        <taxon>Clostridia</taxon>
        <taxon>Eubacteriales</taxon>
        <taxon>Desulfitobacteriaceae</taxon>
        <taxon>Desulfitobacterium</taxon>
    </lineage>
</organism>
<feature type="domain" description="Peptidase M24" evidence="1">
    <location>
        <begin position="16"/>
        <end position="156"/>
    </location>
</feature>
<dbReference type="GO" id="GO:0004177">
    <property type="term" value="F:aminopeptidase activity"/>
    <property type="evidence" value="ECO:0007669"/>
    <property type="project" value="UniProtKB-KW"/>
</dbReference>
<reference evidence="2" key="1">
    <citation type="submission" date="2014-07" db="EMBL/GenBank/DDBJ databases">
        <authorList>
            <person name="Hornung V.Bastian."/>
        </authorList>
    </citation>
    <scope>NUCLEOTIDE SEQUENCE</scope>
    <source>
        <strain evidence="2">PCE-S</strain>
    </source>
</reference>
<dbReference type="Gene3D" id="3.90.230.10">
    <property type="entry name" value="Creatinase/methionine aminopeptidase superfamily"/>
    <property type="match status" value="1"/>
</dbReference>
<dbReference type="InterPro" id="IPR050659">
    <property type="entry name" value="Peptidase_M24B"/>
</dbReference>
<dbReference type="Pfam" id="PF00557">
    <property type="entry name" value="Peptidase_M24"/>
    <property type="match status" value="1"/>
</dbReference>
<dbReference type="InterPro" id="IPR000994">
    <property type="entry name" value="Pept_M24"/>
</dbReference>
<dbReference type="SUPFAM" id="SSF55920">
    <property type="entry name" value="Creatinase/aminopeptidase"/>
    <property type="match status" value="1"/>
</dbReference>
<accession>A0A098B1V8</accession>
<evidence type="ECO:0000259" key="1">
    <source>
        <dbReference type="Pfam" id="PF00557"/>
    </source>
</evidence>
<dbReference type="PATRIC" id="fig|49338.4.peg.2652"/>
<dbReference type="AlphaFoldDB" id="A0A098B1V8"/>
<keyword evidence="2" id="KW-0645">Protease</keyword>
<proteinExistence type="predicted"/>
<keyword evidence="2" id="KW-0031">Aminopeptidase</keyword>
<gene>
    <name evidence="2" type="ORF">DPCES_2468</name>
</gene>
<dbReference type="CDD" id="cd01066">
    <property type="entry name" value="APP_MetAP"/>
    <property type="match status" value="1"/>
</dbReference>
<name>A0A098B1V8_DESHA</name>
<protein>
    <submittedName>
        <fullName evidence="2">Xaa-Pro aminopeptidase</fullName>
    </submittedName>
</protein>
<sequence length="173" mass="19349">MIGSAPLGERAGHNGHFFQNRRIEKGDQVFIMLEPNGPGGYWTELSRTWVLGEPSKDLLDVWADGVKAQAYTASLLVPGNTGASIYQKYNEYLTEVGYEKETRIHAHGQGYDLMERPGIRGEDPMPIQLHMNIAIHPTLARNGAYISVTDNFLVTANGPERLHQFPQEIMIID</sequence>
<dbReference type="InterPro" id="IPR036005">
    <property type="entry name" value="Creatinase/aminopeptidase-like"/>
</dbReference>
<dbReference type="EMBL" id="LK996017">
    <property type="protein sequence ID" value="CDX02355.1"/>
    <property type="molecule type" value="Genomic_DNA"/>
</dbReference>
<keyword evidence="2" id="KW-0378">Hydrolase</keyword>
<dbReference type="RefSeq" id="WP_370736956.1">
    <property type="nucleotide sequence ID" value="NZ_LK996017.1"/>
</dbReference>
<dbReference type="PANTHER" id="PTHR46112">
    <property type="entry name" value="AMINOPEPTIDASE"/>
    <property type="match status" value="1"/>
</dbReference>